<dbReference type="GO" id="GO:0043327">
    <property type="term" value="P:chemotaxis to cAMP"/>
    <property type="evidence" value="ECO:0007669"/>
    <property type="project" value="EnsemblProtists"/>
</dbReference>
<dbReference type="Gene3D" id="1.10.510.10">
    <property type="entry name" value="Transferase(Phosphotransferase) domain 1"/>
    <property type="match status" value="1"/>
</dbReference>
<dbReference type="FunFam" id="1.10.510.10:FF:000163">
    <property type="entry name" value="3-phosphoinositide-dependent protein kinase 1"/>
    <property type="match status" value="1"/>
</dbReference>
<dbReference type="FunCoup" id="F0ZSM2">
    <property type="interactions" value="5"/>
</dbReference>
<dbReference type="SMART" id="SM00220">
    <property type="entry name" value="S_TKc"/>
    <property type="match status" value="1"/>
</dbReference>
<dbReference type="PANTHER" id="PTHR24356">
    <property type="entry name" value="SERINE/THREONINE-PROTEIN KINASE"/>
    <property type="match status" value="1"/>
</dbReference>
<keyword evidence="4" id="KW-0808">Transferase</keyword>
<dbReference type="InParanoid" id="F0ZSM2"/>
<dbReference type="Gene3D" id="2.30.29.30">
    <property type="entry name" value="Pleckstrin-homology domain (PH domain)/Phosphotyrosine-binding domain (PTB)"/>
    <property type="match status" value="1"/>
</dbReference>
<dbReference type="InterPro" id="IPR011993">
    <property type="entry name" value="PH-like_dom_sf"/>
</dbReference>
<dbReference type="RefSeq" id="XP_003290409.1">
    <property type="nucleotide sequence ID" value="XM_003290361.1"/>
</dbReference>
<dbReference type="InterPro" id="IPR017441">
    <property type="entry name" value="Protein_kinase_ATP_BS"/>
</dbReference>
<dbReference type="GO" id="GO:0051897">
    <property type="term" value="P:positive regulation of phosphatidylinositol 3-kinase/protein kinase B signal transduction"/>
    <property type="evidence" value="ECO:0007669"/>
    <property type="project" value="EnsemblProtists"/>
</dbReference>
<dbReference type="EC" id="2.7.11.1" evidence="2"/>
<evidence type="ECO:0000313" key="12">
    <source>
        <dbReference type="EMBL" id="EGC33059.1"/>
    </source>
</evidence>
<dbReference type="Pfam" id="PF00069">
    <property type="entry name" value="Pkinase"/>
    <property type="match status" value="1"/>
</dbReference>
<dbReference type="GO" id="GO:0031152">
    <property type="term" value="P:aggregation involved in sorocarp development"/>
    <property type="evidence" value="ECO:0007669"/>
    <property type="project" value="EnsemblProtists"/>
</dbReference>
<dbReference type="eggNOG" id="KOG0592">
    <property type="taxonomic scope" value="Eukaryota"/>
</dbReference>
<dbReference type="EMBL" id="GL871160">
    <property type="protein sequence ID" value="EGC33059.1"/>
    <property type="molecule type" value="Genomic_DNA"/>
</dbReference>
<dbReference type="PANTHER" id="PTHR24356:SF163">
    <property type="entry name" value="3-PHOSPHOINOSITIDE-DEPENDENT PROTEIN KINASE 1-RELATED"/>
    <property type="match status" value="1"/>
</dbReference>
<feature type="domain" description="Protein kinase" evidence="11">
    <location>
        <begin position="54"/>
        <end position="315"/>
    </location>
</feature>
<evidence type="ECO:0000256" key="4">
    <source>
        <dbReference type="ARBA" id="ARBA00022679"/>
    </source>
</evidence>
<dbReference type="Pfam" id="PF14593">
    <property type="entry name" value="PH_3"/>
    <property type="match status" value="1"/>
</dbReference>
<evidence type="ECO:0000256" key="3">
    <source>
        <dbReference type="ARBA" id="ARBA00022527"/>
    </source>
</evidence>
<keyword evidence="13" id="KW-1185">Reference proteome</keyword>
<evidence type="ECO:0000256" key="5">
    <source>
        <dbReference type="ARBA" id="ARBA00022741"/>
    </source>
</evidence>
<keyword evidence="6" id="KW-0418">Kinase</keyword>
<keyword evidence="7 10" id="KW-0067">ATP-binding</keyword>
<dbReference type="VEuPathDB" id="AmoebaDB:DICPUDRAFT_56680"/>
<dbReference type="SUPFAM" id="SSF56112">
    <property type="entry name" value="Protein kinase-like (PK-like)"/>
    <property type="match status" value="1"/>
</dbReference>
<dbReference type="InterPro" id="IPR033931">
    <property type="entry name" value="PDK1-typ_PH"/>
</dbReference>
<dbReference type="FunFam" id="2.30.29.30:FF:000390">
    <property type="entry name" value="AGC/PDK1 protein kinase, variant 1"/>
    <property type="match status" value="1"/>
</dbReference>
<comment type="catalytic activity">
    <reaction evidence="8">
        <text>L-threonyl-[protein] + ATP = O-phospho-L-threonyl-[protein] + ADP + H(+)</text>
        <dbReference type="Rhea" id="RHEA:46608"/>
        <dbReference type="Rhea" id="RHEA-COMP:11060"/>
        <dbReference type="Rhea" id="RHEA-COMP:11605"/>
        <dbReference type="ChEBI" id="CHEBI:15378"/>
        <dbReference type="ChEBI" id="CHEBI:30013"/>
        <dbReference type="ChEBI" id="CHEBI:30616"/>
        <dbReference type="ChEBI" id="CHEBI:61977"/>
        <dbReference type="ChEBI" id="CHEBI:456216"/>
        <dbReference type="EC" id="2.7.11.1"/>
    </reaction>
</comment>
<dbReference type="PROSITE" id="PS50011">
    <property type="entry name" value="PROTEIN_KINASE_DOM"/>
    <property type="match status" value="1"/>
</dbReference>
<evidence type="ECO:0000259" key="11">
    <source>
        <dbReference type="PROSITE" id="PS50011"/>
    </source>
</evidence>
<dbReference type="InterPro" id="IPR000719">
    <property type="entry name" value="Prot_kinase_dom"/>
</dbReference>
<dbReference type="InterPro" id="IPR011009">
    <property type="entry name" value="Kinase-like_dom_sf"/>
</dbReference>
<name>F0ZSM2_DICPU</name>
<dbReference type="GO" id="GO:0030295">
    <property type="term" value="F:protein kinase activator activity"/>
    <property type="evidence" value="ECO:0007669"/>
    <property type="project" value="EnsemblProtists"/>
</dbReference>
<evidence type="ECO:0000256" key="10">
    <source>
        <dbReference type="PROSITE-ProRule" id="PRU10141"/>
    </source>
</evidence>
<dbReference type="PROSITE" id="PS00108">
    <property type="entry name" value="PROTEIN_KINASE_ST"/>
    <property type="match status" value="1"/>
</dbReference>
<reference evidence="13" key="1">
    <citation type="journal article" date="2011" name="Genome Biol.">
        <title>Comparative genomics of the social amoebae Dictyostelium discoideum and Dictyostelium purpureum.</title>
        <authorList>
            <consortium name="US DOE Joint Genome Institute (JGI-PGF)"/>
            <person name="Sucgang R."/>
            <person name="Kuo A."/>
            <person name="Tian X."/>
            <person name="Salerno W."/>
            <person name="Parikh A."/>
            <person name="Feasley C.L."/>
            <person name="Dalin E."/>
            <person name="Tu H."/>
            <person name="Huang E."/>
            <person name="Barry K."/>
            <person name="Lindquist E."/>
            <person name="Shapiro H."/>
            <person name="Bruce D."/>
            <person name="Schmutz J."/>
            <person name="Salamov A."/>
            <person name="Fey P."/>
            <person name="Gaudet P."/>
            <person name="Anjard C."/>
            <person name="Babu M.M."/>
            <person name="Basu S."/>
            <person name="Bushmanova Y."/>
            <person name="van der Wel H."/>
            <person name="Katoh-Kurasawa M."/>
            <person name="Dinh C."/>
            <person name="Coutinho P.M."/>
            <person name="Saito T."/>
            <person name="Elias M."/>
            <person name="Schaap P."/>
            <person name="Kay R.R."/>
            <person name="Henrissat B."/>
            <person name="Eichinger L."/>
            <person name="Rivero F."/>
            <person name="Putnam N.H."/>
            <person name="West C.M."/>
            <person name="Loomis W.F."/>
            <person name="Chisholm R.L."/>
            <person name="Shaulsky G."/>
            <person name="Strassmann J.E."/>
            <person name="Queller D.C."/>
            <person name="Kuspa A."/>
            <person name="Grigoriev I.V."/>
        </authorList>
    </citation>
    <scope>NUCLEOTIDE SEQUENCE [LARGE SCALE GENOMIC DNA]</scope>
    <source>
        <strain evidence="13">QSDP1</strain>
    </source>
</reference>
<accession>F0ZSM2</accession>
<dbReference type="GO" id="GO:0035556">
    <property type="term" value="P:intracellular signal transduction"/>
    <property type="evidence" value="ECO:0000318"/>
    <property type="project" value="GO_Central"/>
</dbReference>
<dbReference type="InterPro" id="IPR050236">
    <property type="entry name" value="Ser_Thr_kinase_AGC"/>
</dbReference>
<dbReference type="CDD" id="cd05581">
    <property type="entry name" value="STKc_PDK1"/>
    <property type="match status" value="1"/>
</dbReference>
<dbReference type="InterPro" id="IPR008271">
    <property type="entry name" value="Ser/Thr_kinase_AS"/>
</dbReference>
<comment type="catalytic activity">
    <reaction evidence="9">
        <text>L-seryl-[protein] + ATP = O-phospho-L-seryl-[protein] + ADP + H(+)</text>
        <dbReference type="Rhea" id="RHEA:17989"/>
        <dbReference type="Rhea" id="RHEA-COMP:9863"/>
        <dbReference type="Rhea" id="RHEA-COMP:11604"/>
        <dbReference type="ChEBI" id="CHEBI:15378"/>
        <dbReference type="ChEBI" id="CHEBI:29999"/>
        <dbReference type="ChEBI" id="CHEBI:30616"/>
        <dbReference type="ChEBI" id="CHEBI:83421"/>
        <dbReference type="ChEBI" id="CHEBI:456216"/>
        <dbReference type="EC" id="2.7.11.1"/>
    </reaction>
</comment>
<protein>
    <recommendedName>
        <fullName evidence="2">non-specific serine/threonine protein kinase</fullName>
        <ecNumber evidence="2">2.7.11.1</ecNumber>
    </recommendedName>
</protein>
<sequence length="506" mass="57024">MENIAITKVDEDITPSSSVNSNYNQPVSLTPYISSPASSSPSIPPQKKKTIEDFIIGKVLGEGSYGAVVLGTERETCVQYAIKILEKKHIIKENKIKYVQIEKEIFCKSNHPNIVKLFFTFRSETCLYYVLELCPQGDLLHQIKKVGSFDYKSTQYYIAEIISALEHLHGLGIVHRDLKPENILLSGDMHIKITDFGTASQPSHPTQPTRANSFVGTAEYVSPELISNKETSTDSDLWALGCIIYQLATGKLPFRGKTEFLTFQKVSNRDLVYPLNMNPTIKDLVEKLLVVKPSDRLGSKTAPGGFDNLKNHPFFEGIDWNNLSNTQPPLIKAPTEKIIFEDDLQQQLSSSTISPTLECITPRNFISNDLSSPLSSSQSQIQTLTTINTVNSGNSSNSLVDQQKKWSNLINKDETIVCQGLVWKRKGFSIKKRQLILTDTPRLIYIDPKKMEVKGEIPWSNQIKPKLKSNNNFVIQTPKRKYLLEDVDHNPQKWVDAIKNVLLQNK</sequence>
<dbReference type="GO" id="GO:1905303">
    <property type="term" value="P:positive regulation of macropinocytosis"/>
    <property type="evidence" value="ECO:0007669"/>
    <property type="project" value="EnsemblProtists"/>
</dbReference>
<evidence type="ECO:0000256" key="8">
    <source>
        <dbReference type="ARBA" id="ARBA00047899"/>
    </source>
</evidence>
<dbReference type="GO" id="GO:0031410">
    <property type="term" value="C:cytoplasmic vesicle"/>
    <property type="evidence" value="ECO:0007669"/>
    <property type="project" value="EnsemblProtists"/>
</dbReference>
<gene>
    <name evidence="12" type="ORF">DICPUDRAFT_56680</name>
</gene>
<dbReference type="GO" id="GO:0005886">
    <property type="term" value="C:plasma membrane"/>
    <property type="evidence" value="ECO:0007669"/>
    <property type="project" value="EnsemblProtists"/>
</dbReference>
<evidence type="ECO:0000313" key="13">
    <source>
        <dbReference type="Proteomes" id="UP000001064"/>
    </source>
</evidence>
<dbReference type="STRING" id="5786.F0ZSM2"/>
<dbReference type="GO" id="GO:0098630">
    <property type="term" value="P:aggregation of unicellular organisms"/>
    <property type="evidence" value="ECO:0007669"/>
    <property type="project" value="EnsemblProtists"/>
</dbReference>
<dbReference type="GeneID" id="10504761"/>
<dbReference type="SUPFAM" id="SSF50729">
    <property type="entry name" value="PH domain-like"/>
    <property type="match status" value="1"/>
</dbReference>
<dbReference type="Gene3D" id="3.30.200.20">
    <property type="entry name" value="Phosphorylase Kinase, domain 1"/>
    <property type="match status" value="1"/>
</dbReference>
<evidence type="ECO:0000256" key="7">
    <source>
        <dbReference type="ARBA" id="ARBA00022840"/>
    </source>
</evidence>
<dbReference type="OMA" id="QYRVPDN"/>
<keyword evidence="5 10" id="KW-0547">Nucleotide-binding</keyword>
<proteinExistence type="inferred from homology"/>
<dbReference type="KEGG" id="dpp:DICPUDRAFT_56680"/>
<dbReference type="PROSITE" id="PS00107">
    <property type="entry name" value="PROTEIN_KINASE_ATP"/>
    <property type="match status" value="1"/>
</dbReference>
<dbReference type="CDD" id="cd01262">
    <property type="entry name" value="PH_PDK1"/>
    <property type="match status" value="1"/>
</dbReference>
<comment type="similarity">
    <text evidence="1">Belongs to the protein kinase superfamily. AGC Ser/Thr protein kinase family. PDPK1 subfamily.</text>
</comment>
<dbReference type="AlphaFoldDB" id="F0ZSM2"/>
<evidence type="ECO:0000256" key="6">
    <source>
        <dbReference type="ARBA" id="ARBA00022777"/>
    </source>
</evidence>
<dbReference type="Proteomes" id="UP000001064">
    <property type="component" value="Unassembled WGS sequence"/>
</dbReference>
<evidence type="ECO:0000256" key="2">
    <source>
        <dbReference type="ARBA" id="ARBA00012513"/>
    </source>
</evidence>
<dbReference type="GO" id="GO:0004674">
    <property type="term" value="F:protein serine/threonine kinase activity"/>
    <property type="evidence" value="ECO:0000318"/>
    <property type="project" value="GO_Central"/>
</dbReference>
<dbReference type="FunFam" id="3.30.200.20:FF:000191">
    <property type="entry name" value="3-phosphoinositide-dependent protein kinase 2-like"/>
    <property type="match status" value="1"/>
</dbReference>
<feature type="binding site" evidence="10">
    <location>
        <position position="83"/>
    </location>
    <ligand>
        <name>ATP</name>
        <dbReference type="ChEBI" id="CHEBI:30616"/>
    </ligand>
</feature>
<evidence type="ECO:0000256" key="9">
    <source>
        <dbReference type="ARBA" id="ARBA00048679"/>
    </source>
</evidence>
<dbReference type="GO" id="GO:0005524">
    <property type="term" value="F:ATP binding"/>
    <property type="evidence" value="ECO:0007669"/>
    <property type="project" value="UniProtKB-UniRule"/>
</dbReference>
<dbReference type="OrthoDB" id="347657at2759"/>
<dbReference type="InterPro" id="IPR039046">
    <property type="entry name" value="PDPK1"/>
</dbReference>
<keyword evidence="3" id="KW-0723">Serine/threonine-protein kinase</keyword>
<organism evidence="12 13">
    <name type="scientific">Dictyostelium purpureum</name>
    <name type="common">Slime mold</name>
    <dbReference type="NCBI Taxonomy" id="5786"/>
    <lineage>
        <taxon>Eukaryota</taxon>
        <taxon>Amoebozoa</taxon>
        <taxon>Evosea</taxon>
        <taxon>Eumycetozoa</taxon>
        <taxon>Dictyostelia</taxon>
        <taxon>Dictyosteliales</taxon>
        <taxon>Dictyosteliaceae</taxon>
        <taxon>Dictyostelium</taxon>
    </lineage>
</organism>
<evidence type="ECO:0000256" key="1">
    <source>
        <dbReference type="ARBA" id="ARBA00010006"/>
    </source>
</evidence>